<dbReference type="EMBL" id="JH993016">
    <property type="protein sequence ID" value="EKX42475.1"/>
    <property type="molecule type" value="Genomic_DNA"/>
</dbReference>
<keyword evidence="4" id="KW-1185">Reference proteome</keyword>
<evidence type="ECO:0000256" key="1">
    <source>
        <dbReference type="SAM" id="MobiDB-lite"/>
    </source>
</evidence>
<evidence type="ECO:0000313" key="3">
    <source>
        <dbReference type="EnsemblProtists" id="EKX42475"/>
    </source>
</evidence>
<feature type="region of interest" description="Disordered" evidence="1">
    <location>
        <begin position="102"/>
        <end position="218"/>
    </location>
</feature>
<gene>
    <name evidence="2" type="ORF">GUITHDRAFT_111448</name>
</gene>
<feature type="region of interest" description="Disordered" evidence="1">
    <location>
        <begin position="1"/>
        <end position="69"/>
    </location>
</feature>
<evidence type="ECO:0000313" key="2">
    <source>
        <dbReference type="EMBL" id="EKX42475.1"/>
    </source>
</evidence>
<reference evidence="3" key="3">
    <citation type="submission" date="2016-03" db="UniProtKB">
        <authorList>
            <consortium name="EnsemblProtists"/>
        </authorList>
    </citation>
    <scope>IDENTIFICATION</scope>
</reference>
<reference evidence="2 4" key="1">
    <citation type="journal article" date="2012" name="Nature">
        <title>Algal genomes reveal evolutionary mosaicism and the fate of nucleomorphs.</title>
        <authorList>
            <consortium name="DOE Joint Genome Institute"/>
            <person name="Curtis B.A."/>
            <person name="Tanifuji G."/>
            <person name="Burki F."/>
            <person name="Gruber A."/>
            <person name="Irimia M."/>
            <person name="Maruyama S."/>
            <person name="Arias M.C."/>
            <person name="Ball S.G."/>
            <person name="Gile G.H."/>
            <person name="Hirakawa Y."/>
            <person name="Hopkins J.F."/>
            <person name="Kuo A."/>
            <person name="Rensing S.A."/>
            <person name="Schmutz J."/>
            <person name="Symeonidi A."/>
            <person name="Elias M."/>
            <person name="Eveleigh R.J."/>
            <person name="Herman E.K."/>
            <person name="Klute M.J."/>
            <person name="Nakayama T."/>
            <person name="Obornik M."/>
            <person name="Reyes-Prieto A."/>
            <person name="Armbrust E.V."/>
            <person name="Aves S.J."/>
            <person name="Beiko R.G."/>
            <person name="Coutinho P."/>
            <person name="Dacks J.B."/>
            <person name="Durnford D.G."/>
            <person name="Fast N.M."/>
            <person name="Green B.R."/>
            <person name="Grisdale C.J."/>
            <person name="Hempel F."/>
            <person name="Henrissat B."/>
            <person name="Hoppner M.P."/>
            <person name="Ishida K."/>
            <person name="Kim E."/>
            <person name="Koreny L."/>
            <person name="Kroth P.G."/>
            <person name="Liu Y."/>
            <person name="Malik S.B."/>
            <person name="Maier U.G."/>
            <person name="McRose D."/>
            <person name="Mock T."/>
            <person name="Neilson J.A."/>
            <person name="Onodera N.T."/>
            <person name="Poole A.M."/>
            <person name="Pritham E.J."/>
            <person name="Richards T.A."/>
            <person name="Rocap G."/>
            <person name="Roy S.W."/>
            <person name="Sarai C."/>
            <person name="Schaack S."/>
            <person name="Shirato S."/>
            <person name="Slamovits C.H."/>
            <person name="Spencer D.F."/>
            <person name="Suzuki S."/>
            <person name="Worden A.Z."/>
            <person name="Zauner S."/>
            <person name="Barry K."/>
            <person name="Bell C."/>
            <person name="Bharti A.K."/>
            <person name="Crow J.A."/>
            <person name="Grimwood J."/>
            <person name="Kramer R."/>
            <person name="Lindquist E."/>
            <person name="Lucas S."/>
            <person name="Salamov A."/>
            <person name="McFadden G.I."/>
            <person name="Lane C.E."/>
            <person name="Keeling P.J."/>
            <person name="Gray M.W."/>
            <person name="Grigoriev I.V."/>
            <person name="Archibald J.M."/>
        </authorList>
    </citation>
    <scope>NUCLEOTIDE SEQUENCE</scope>
    <source>
        <strain evidence="2 4">CCMP2712</strain>
    </source>
</reference>
<feature type="compositionally biased region" description="Basic and acidic residues" evidence="1">
    <location>
        <begin position="172"/>
        <end position="188"/>
    </location>
</feature>
<feature type="compositionally biased region" description="Basic and acidic residues" evidence="1">
    <location>
        <begin position="119"/>
        <end position="140"/>
    </location>
</feature>
<organism evidence="2">
    <name type="scientific">Guillardia theta (strain CCMP2712)</name>
    <name type="common">Cryptophyte</name>
    <dbReference type="NCBI Taxonomy" id="905079"/>
    <lineage>
        <taxon>Eukaryota</taxon>
        <taxon>Cryptophyceae</taxon>
        <taxon>Pyrenomonadales</taxon>
        <taxon>Geminigeraceae</taxon>
        <taxon>Guillardia</taxon>
    </lineage>
</organism>
<accession>L1J307</accession>
<dbReference type="GeneID" id="17299193"/>
<proteinExistence type="predicted"/>
<reference evidence="4" key="2">
    <citation type="submission" date="2012-11" db="EMBL/GenBank/DDBJ databases">
        <authorList>
            <person name="Kuo A."/>
            <person name="Curtis B.A."/>
            <person name="Tanifuji G."/>
            <person name="Burki F."/>
            <person name="Gruber A."/>
            <person name="Irimia M."/>
            <person name="Maruyama S."/>
            <person name="Arias M.C."/>
            <person name="Ball S.G."/>
            <person name="Gile G.H."/>
            <person name="Hirakawa Y."/>
            <person name="Hopkins J.F."/>
            <person name="Rensing S.A."/>
            <person name="Schmutz J."/>
            <person name="Symeonidi A."/>
            <person name="Elias M."/>
            <person name="Eveleigh R.J."/>
            <person name="Herman E.K."/>
            <person name="Klute M.J."/>
            <person name="Nakayama T."/>
            <person name="Obornik M."/>
            <person name="Reyes-Prieto A."/>
            <person name="Armbrust E.V."/>
            <person name="Aves S.J."/>
            <person name="Beiko R.G."/>
            <person name="Coutinho P."/>
            <person name="Dacks J.B."/>
            <person name="Durnford D.G."/>
            <person name="Fast N.M."/>
            <person name="Green B.R."/>
            <person name="Grisdale C."/>
            <person name="Hempe F."/>
            <person name="Henrissat B."/>
            <person name="Hoppner M.P."/>
            <person name="Ishida K.-I."/>
            <person name="Kim E."/>
            <person name="Koreny L."/>
            <person name="Kroth P.G."/>
            <person name="Liu Y."/>
            <person name="Malik S.-B."/>
            <person name="Maier U.G."/>
            <person name="McRose D."/>
            <person name="Mock T."/>
            <person name="Neilson J.A."/>
            <person name="Onodera N.T."/>
            <person name="Poole A.M."/>
            <person name="Pritham E.J."/>
            <person name="Richards T.A."/>
            <person name="Rocap G."/>
            <person name="Roy S.W."/>
            <person name="Sarai C."/>
            <person name="Schaack S."/>
            <person name="Shirato S."/>
            <person name="Slamovits C.H."/>
            <person name="Spencer D.F."/>
            <person name="Suzuki S."/>
            <person name="Worden A.Z."/>
            <person name="Zauner S."/>
            <person name="Barry K."/>
            <person name="Bell C."/>
            <person name="Bharti A.K."/>
            <person name="Crow J.A."/>
            <person name="Grimwood J."/>
            <person name="Kramer R."/>
            <person name="Lindquist E."/>
            <person name="Lucas S."/>
            <person name="Salamov A."/>
            <person name="McFadden G.I."/>
            <person name="Lane C.E."/>
            <person name="Keeling P.J."/>
            <person name="Gray M.W."/>
            <person name="Grigoriev I.V."/>
            <person name="Archibald J.M."/>
        </authorList>
    </citation>
    <scope>NUCLEOTIDE SEQUENCE</scope>
    <source>
        <strain evidence="4">CCMP2712</strain>
    </source>
</reference>
<dbReference type="AlphaFoldDB" id="L1J307"/>
<feature type="compositionally biased region" description="Basic residues" evidence="1">
    <location>
        <begin position="51"/>
        <end position="62"/>
    </location>
</feature>
<protein>
    <submittedName>
        <fullName evidence="2 3">Uncharacterized protein</fullName>
    </submittedName>
</protein>
<sequence>MAGDDVIVIDSEESMGEGEGREGGSGRGRESRDGKSMRDRERNEEGEQGKTRSKALRNRRSSGRSESAFARADLAFSCPICGHGFHAEREVTMHVEWCAAKEDRKSEEGGQAKRQTPAEQRDGNEEKSTEQSSARRELSEIRPSSLNAEKEGRARKDERSGVSLSEAGGVFEGKDYKVEKNKSRMEKLKLKKRKGDNKTSLEDPPDKSSPAAQESTLPHLKVTSFFTSACRQEVERQGESSEEQILERMAAQGCYRVPDEVRVTCIRSVKAKIKQSSSSFALPEQQTGKAVQLPTFTNFWAEQVLTRKIVFHEFPR</sequence>
<name>L1J307_GUITC</name>
<dbReference type="RefSeq" id="XP_005829455.1">
    <property type="nucleotide sequence ID" value="XM_005829398.1"/>
</dbReference>
<feature type="compositionally biased region" description="Basic and acidic residues" evidence="1">
    <location>
        <begin position="196"/>
        <end position="206"/>
    </location>
</feature>
<feature type="compositionally biased region" description="Basic and acidic residues" evidence="1">
    <location>
        <begin position="102"/>
        <end position="111"/>
    </location>
</feature>
<dbReference type="PaxDb" id="55529-EKX42475"/>
<dbReference type="HOGENOM" id="CLU_881237_0_0_1"/>
<dbReference type="KEGG" id="gtt:GUITHDRAFT_111448"/>
<feature type="compositionally biased region" description="Basic and acidic residues" evidence="1">
    <location>
        <begin position="18"/>
        <end position="50"/>
    </location>
</feature>
<dbReference type="Proteomes" id="UP000011087">
    <property type="component" value="Unassembled WGS sequence"/>
</dbReference>
<feature type="compositionally biased region" description="Basic and acidic residues" evidence="1">
    <location>
        <begin position="148"/>
        <end position="160"/>
    </location>
</feature>
<evidence type="ECO:0000313" key="4">
    <source>
        <dbReference type="Proteomes" id="UP000011087"/>
    </source>
</evidence>
<dbReference type="EnsemblProtists" id="EKX42475">
    <property type="protein sequence ID" value="EKX42475"/>
    <property type="gene ID" value="GUITHDRAFT_111448"/>
</dbReference>